<gene>
    <name evidence="6" type="ORF">ACFY3B_03405</name>
</gene>
<proteinExistence type="predicted"/>
<keyword evidence="1" id="KW-0949">S-adenosyl-L-methionine</keyword>
<evidence type="ECO:0000256" key="2">
    <source>
        <dbReference type="ARBA" id="ARBA00022723"/>
    </source>
</evidence>
<keyword evidence="7" id="KW-1185">Reference proteome</keyword>
<organism evidence="6 7">
    <name type="scientific">Micromonospora parva</name>
    <dbReference type="NCBI Taxonomy" id="1464048"/>
    <lineage>
        <taxon>Bacteria</taxon>
        <taxon>Bacillati</taxon>
        <taxon>Actinomycetota</taxon>
        <taxon>Actinomycetes</taxon>
        <taxon>Micromonosporales</taxon>
        <taxon>Micromonosporaceae</taxon>
        <taxon>Micromonospora</taxon>
    </lineage>
</organism>
<comment type="caution">
    <text evidence="6">The sequence shown here is derived from an EMBL/GenBank/DDBJ whole genome shotgun (WGS) entry which is preliminary data.</text>
</comment>
<dbReference type="SFLD" id="SFLDG01386">
    <property type="entry name" value="main_SPASM_domain-containing"/>
    <property type="match status" value="1"/>
</dbReference>
<dbReference type="CDD" id="cd01335">
    <property type="entry name" value="Radical_SAM"/>
    <property type="match status" value="1"/>
</dbReference>
<name>A0ABW6VMM9_9ACTN</name>
<evidence type="ECO:0000256" key="1">
    <source>
        <dbReference type="ARBA" id="ARBA00022691"/>
    </source>
</evidence>
<feature type="domain" description="Radical SAM core" evidence="5">
    <location>
        <begin position="31"/>
        <end position="259"/>
    </location>
</feature>
<dbReference type="PROSITE" id="PS51918">
    <property type="entry name" value="RADICAL_SAM"/>
    <property type="match status" value="1"/>
</dbReference>
<dbReference type="EMBL" id="JBIAZM010000001">
    <property type="protein sequence ID" value="MFF5198635.1"/>
    <property type="molecule type" value="Genomic_DNA"/>
</dbReference>
<dbReference type="Gene3D" id="3.20.20.70">
    <property type="entry name" value="Aldolase class I"/>
    <property type="match status" value="1"/>
</dbReference>
<dbReference type="Pfam" id="PF04055">
    <property type="entry name" value="Radical_SAM"/>
    <property type="match status" value="1"/>
</dbReference>
<dbReference type="InterPro" id="IPR023867">
    <property type="entry name" value="Sulphatase_maturase_rSAM"/>
</dbReference>
<protein>
    <submittedName>
        <fullName evidence="6">FxsB family cyclophane-forming radical SAM/SPASM peptide maturase</fullName>
    </submittedName>
</protein>
<keyword evidence="2" id="KW-0479">Metal-binding</keyword>
<dbReference type="NCBIfam" id="TIGR04269">
    <property type="entry name" value="SAM_SPASM_FxsB"/>
    <property type="match status" value="1"/>
</dbReference>
<evidence type="ECO:0000256" key="4">
    <source>
        <dbReference type="ARBA" id="ARBA00023014"/>
    </source>
</evidence>
<dbReference type="PANTHER" id="PTHR43273:SF8">
    <property type="entry name" value="RADICAL SAM DOMAIN PROTEIN"/>
    <property type="match status" value="1"/>
</dbReference>
<dbReference type="SUPFAM" id="SSF102114">
    <property type="entry name" value="Radical SAM enzymes"/>
    <property type="match status" value="1"/>
</dbReference>
<dbReference type="InterPro" id="IPR058240">
    <property type="entry name" value="rSAM_sf"/>
</dbReference>
<sequence>MVTSAPPSLPLPSEWPLGESPLDITPAGWRPTPFHDFVVKLHSRCDLACDYCYMYELADRSWRGRTAFMPDEVVDLATRRIAEHARDHRLSTIRVILHGGEPLLAPPATLQRVVSTLRAALSSGTAAQFTVQTNGTRLTEQRLRLLSAAGLRVGVSVDGGRVANDRHRRHLGGRSSFPAVDRALRLLREQPDLFAGILSVIDLRNDPVETYETLLAYQPPALDFLLPHGNWSEPPPGRPPDASTRYGEWLVAVFDRWYDAPRRETRLRLFEEIVVGVLGGHSRSEQIGLSPVGVIVIDVDGSLEQVDTLRSAYEGAPATGLTVADHPLDAALRHPAVIARQIGAKALAPACLDCSVHPVCGGGYYPHRYRKGSGFRNPSVYCADLRYLIDHIAGRVQADVARVMRQRA</sequence>
<dbReference type="InterPro" id="IPR007197">
    <property type="entry name" value="rSAM"/>
</dbReference>
<dbReference type="PANTHER" id="PTHR43273">
    <property type="entry name" value="ANAEROBIC SULFATASE-MATURATING ENZYME HOMOLOG ASLB-RELATED"/>
    <property type="match status" value="1"/>
</dbReference>
<dbReference type="SFLD" id="SFLDS00029">
    <property type="entry name" value="Radical_SAM"/>
    <property type="match status" value="1"/>
</dbReference>
<dbReference type="Proteomes" id="UP001602287">
    <property type="component" value="Unassembled WGS sequence"/>
</dbReference>
<dbReference type="InterPro" id="IPR026335">
    <property type="entry name" value="rSAM_SPASM_FxsB"/>
</dbReference>
<dbReference type="InterPro" id="IPR013785">
    <property type="entry name" value="Aldolase_TIM"/>
</dbReference>
<evidence type="ECO:0000313" key="6">
    <source>
        <dbReference type="EMBL" id="MFF5198635.1"/>
    </source>
</evidence>
<reference evidence="6 7" key="1">
    <citation type="submission" date="2024-10" db="EMBL/GenBank/DDBJ databases">
        <title>The Natural Products Discovery Center: Release of the First 8490 Sequenced Strains for Exploring Actinobacteria Biosynthetic Diversity.</title>
        <authorList>
            <person name="Kalkreuter E."/>
            <person name="Kautsar S.A."/>
            <person name="Yang D."/>
            <person name="Bader C.D."/>
            <person name="Teijaro C.N."/>
            <person name="Fluegel L."/>
            <person name="Davis C.M."/>
            <person name="Simpson J.R."/>
            <person name="Lauterbach L."/>
            <person name="Steele A.D."/>
            <person name="Gui C."/>
            <person name="Meng S."/>
            <person name="Li G."/>
            <person name="Viehrig K."/>
            <person name="Ye F."/>
            <person name="Su P."/>
            <person name="Kiefer A.F."/>
            <person name="Nichols A."/>
            <person name="Cepeda A.J."/>
            <person name="Yan W."/>
            <person name="Fan B."/>
            <person name="Jiang Y."/>
            <person name="Adhikari A."/>
            <person name="Zheng C.-J."/>
            <person name="Schuster L."/>
            <person name="Cowan T.M."/>
            <person name="Smanski M.J."/>
            <person name="Chevrette M.G."/>
            <person name="De Carvalho L.P.S."/>
            <person name="Shen B."/>
        </authorList>
    </citation>
    <scope>NUCLEOTIDE SEQUENCE [LARGE SCALE GENOMIC DNA]</scope>
    <source>
        <strain evidence="6 7">NPDC000140</strain>
    </source>
</reference>
<keyword evidence="4" id="KW-0411">Iron-sulfur</keyword>
<evidence type="ECO:0000259" key="5">
    <source>
        <dbReference type="PROSITE" id="PS51918"/>
    </source>
</evidence>
<accession>A0ABW6VMM9</accession>
<dbReference type="SFLD" id="SFLDG01067">
    <property type="entry name" value="SPASM/twitch_domain_containing"/>
    <property type="match status" value="1"/>
</dbReference>
<keyword evidence="3" id="KW-0408">Iron</keyword>
<dbReference type="SFLD" id="SFLDG01072">
    <property type="entry name" value="dehydrogenase_like"/>
    <property type="match status" value="1"/>
</dbReference>
<evidence type="ECO:0000256" key="3">
    <source>
        <dbReference type="ARBA" id="ARBA00023004"/>
    </source>
</evidence>
<dbReference type="RefSeq" id="WP_030328542.1">
    <property type="nucleotide sequence ID" value="NZ_JBEZDH010000004.1"/>
</dbReference>
<evidence type="ECO:0000313" key="7">
    <source>
        <dbReference type="Proteomes" id="UP001602287"/>
    </source>
</evidence>